<dbReference type="OrthoDB" id="573560at2"/>
<dbReference type="AlphaFoldDB" id="A0A0F3KXQ5"/>
<name>A0A0F3KXQ5_9GAMM</name>
<protein>
    <recommendedName>
        <fullName evidence="3">Muconolactone delta-isomerase</fullName>
    </recommendedName>
</protein>
<evidence type="ECO:0008006" key="3">
    <source>
        <dbReference type="Google" id="ProtNLM"/>
    </source>
</evidence>
<sequence length="96" mass="10370">MKVFAIASAPAPLTPEQLGPHMPSEVHSTLKLYLDGKVEQFWFRDKAGPIFLMDVASVDVARATLDALPLVAAGLMTYELLPVMPLMPLGRLLPAA</sequence>
<keyword evidence="2" id="KW-1185">Reference proteome</keyword>
<evidence type="ECO:0000313" key="1">
    <source>
        <dbReference type="EMBL" id="KJV35732.1"/>
    </source>
</evidence>
<gene>
    <name evidence="1" type="ORF">VI08_06970</name>
</gene>
<dbReference type="Proteomes" id="UP000033651">
    <property type="component" value="Unassembled WGS sequence"/>
</dbReference>
<comment type="caution">
    <text evidence="1">The sequence shown here is derived from an EMBL/GenBank/DDBJ whole genome shotgun (WGS) entry which is preliminary data.</text>
</comment>
<proteinExistence type="predicted"/>
<dbReference type="RefSeq" id="WP_045828829.1">
    <property type="nucleotide sequence ID" value="NZ_JZRB01000014.1"/>
</dbReference>
<accession>A0A0F3KXQ5</accession>
<dbReference type="PATRIC" id="fig|345309.4.peg.597"/>
<evidence type="ECO:0000313" key="2">
    <source>
        <dbReference type="Proteomes" id="UP000033651"/>
    </source>
</evidence>
<reference evidence="1 2" key="1">
    <citation type="submission" date="2015-03" db="EMBL/GenBank/DDBJ databases">
        <title>Draft genome sequence of Luteibacter yeojuensis strain SU11.</title>
        <authorList>
            <person name="Sulaiman J."/>
            <person name="Priya K."/>
            <person name="Chan K.-G."/>
        </authorList>
    </citation>
    <scope>NUCLEOTIDE SEQUENCE [LARGE SCALE GENOMIC DNA]</scope>
    <source>
        <strain evidence="1 2">SU11</strain>
    </source>
</reference>
<dbReference type="EMBL" id="JZRB01000014">
    <property type="protein sequence ID" value="KJV35732.1"/>
    <property type="molecule type" value="Genomic_DNA"/>
</dbReference>
<organism evidence="1 2">
    <name type="scientific">Luteibacter yeojuensis</name>
    <dbReference type="NCBI Taxonomy" id="345309"/>
    <lineage>
        <taxon>Bacteria</taxon>
        <taxon>Pseudomonadati</taxon>
        <taxon>Pseudomonadota</taxon>
        <taxon>Gammaproteobacteria</taxon>
        <taxon>Lysobacterales</taxon>
        <taxon>Rhodanobacteraceae</taxon>
        <taxon>Luteibacter</taxon>
    </lineage>
</organism>